<sequence length="1443" mass="163551">MTDAKEMWDAIKSRFGEGLHKGYDRFQSLLSQLEIHGAGVSTKDANQKFLMSLPSSWSQASLVMRTKPGVDSLSCDDLYNNLRVFESDVKGSTGSSSSAQNVTFVSSESTSNTNDVSTTYGVSTSSGGPHLDHEDLEQLDEFDLEEMDLKWQVAMISMRLKKFYKKTGRRLQFDAKEPVGFNKTKVECYNCHNTGHFARECRSKGNQESRRRDAWNTRYRAKDNWRRPGKQEEPKALVTLDGEGVDWTGHAEDEQENFALMAYSNSGSDTEVKSCSKECVESYAKLKKLYDEQREQLGDASIEIQAYTQALKKVEAQLVTRQKNQLWYKEKIRFMKIDLDDKTDVLTYHKKLLAKAVKEKEELKTKLEKFKSSSKGLSKLLNSQMSTREKSGLGYGDQVHNGVLCYENEVFQSVFDSRSSDVEDSPVHDRFVNVEGMNSDTQTSNYESCESNSSVETFESVPEPVAVKPKVISQPKVWSDAPIIEEYEETGKEQNTYSPSPKANKRDWNGLMSKRLGLGYGFTKKACFVCGSFSHLIRDCDFHGKRMAKQVELNKKVLTRTSRILVNTTSHNFNSQAVSTSAARKVNAVRPIVNENRPRNHFHKTHSPIRRLFNRTTTPRTKFSNQKVNTTKVKAVSAVRGKRETAVKPSADYPQRALKNKGIVDSGCSRYMTGNKAYLAEYQDYNGSPVAFGGSKGYITGKGKIKTRKLDFEDVCFVKEIQHFNLFFMSQICDKKNKVLFIVTECLVLSSDFKLPDENQVLLRVPRQNNMYSFNLENIVPSGGLACLIAKAIVDESNKWHRRVGRGFGLYGVDKEVDYSEDLVPRCKEGTAEPDPEAGQMSMARDGSVFRYDPDYLREQFAGLVIQRALPFNHFDHEQTTRVFQNTMQPRYTHVSRSTLKRDAMKLWLAAKQEIIDSFGNINACVNLTTDVWSAPHGVPGSYMCVTAHWIEPGTWQMMKRVISFEEFPSPHTGGALFKMLTKVLTNFNLEDKVMSITLDNASNNTSAMDKLKLKYEPPMGGRFYHSRCVAHIINLVVQAGLEVPAIDAIRESFKTMLKDIFKSSARTRQRYVKICKDAEKPCLRPNWDVPTRWNSTYHMFLSGLKQQTTLGYFHDILANKNRCNRFPAENWVIIQSLTQLLEVFNTATEILSGVYYPTSPLVLQQIFFMSTVLSEYELEGGILSSMIKPMKKKLRKYFQHMPPIITCAAALNPCFNVNGVDFLIESISTDLEFFDDSFASKSKSYFKESLEGLYNLYYAKYGNPTQSSQTSGGATSSKASGGNNEYERYVNSDFVTHLHPKEFATFDVLGFWKEKETMYPVLSRMAMDIISVQASSVASESAFSTSGRVLSIRRTRLTPASLEMCMCLKDHLDAKERKQDKSPLEIPLDFEEDVLDDEVQRNEAIPLSDEEIALDASSEGTLSPGGPRYDYMMSSEEAEDDY</sequence>
<evidence type="ECO:0000256" key="7">
    <source>
        <dbReference type="PROSITE-ProRule" id="PRU00047"/>
    </source>
</evidence>
<dbReference type="Pfam" id="PF05699">
    <property type="entry name" value="Dimer_Tnp_hAT"/>
    <property type="match status" value="1"/>
</dbReference>
<dbReference type="EMBL" id="BQNB010010777">
    <property type="protein sequence ID" value="GJS81817.1"/>
    <property type="molecule type" value="Genomic_DNA"/>
</dbReference>
<feature type="coiled-coil region" evidence="8">
    <location>
        <begin position="283"/>
        <end position="317"/>
    </location>
</feature>
<dbReference type="InterPro" id="IPR025525">
    <property type="entry name" value="hAT-like_transposase_RNase-H"/>
</dbReference>
<proteinExistence type="predicted"/>
<comment type="caution">
    <text evidence="11">The sequence shown here is derived from an EMBL/GenBank/DDBJ whole genome shotgun (WGS) entry which is preliminary data.</text>
</comment>
<protein>
    <submittedName>
        <fullName evidence="11">Ribonuclease H-like domain-containing protein</fullName>
    </submittedName>
</protein>
<keyword evidence="12" id="KW-1185">Reference proteome</keyword>
<dbReference type="InterPro" id="IPR012337">
    <property type="entry name" value="RNaseH-like_sf"/>
</dbReference>
<dbReference type="InterPro" id="IPR052035">
    <property type="entry name" value="ZnF_BED_domain_contain"/>
</dbReference>
<name>A0ABQ4YY49_9ASTR</name>
<evidence type="ECO:0000256" key="9">
    <source>
        <dbReference type="SAM" id="MobiDB-lite"/>
    </source>
</evidence>
<accession>A0ABQ4YY49</accession>
<dbReference type="PROSITE" id="PS50158">
    <property type="entry name" value="ZF_CCHC"/>
    <property type="match status" value="1"/>
</dbReference>
<dbReference type="Pfam" id="PF22936">
    <property type="entry name" value="Pol_BBD"/>
    <property type="match status" value="1"/>
</dbReference>
<dbReference type="Pfam" id="PF14372">
    <property type="entry name" value="hAT-like_RNase-H"/>
    <property type="match status" value="1"/>
</dbReference>
<feature type="domain" description="CCHC-type" evidence="10">
    <location>
        <begin position="188"/>
        <end position="203"/>
    </location>
</feature>
<evidence type="ECO:0000256" key="6">
    <source>
        <dbReference type="ARBA" id="ARBA00023242"/>
    </source>
</evidence>
<dbReference type="Pfam" id="PF00098">
    <property type="entry name" value="zf-CCHC"/>
    <property type="match status" value="1"/>
</dbReference>
<keyword evidence="5" id="KW-0238">DNA-binding</keyword>
<keyword evidence="8" id="KW-0175">Coiled coil</keyword>
<evidence type="ECO:0000313" key="11">
    <source>
        <dbReference type="EMBL" id="GJS81817.1"/>
    </source>
</evidence>
<comment type="subcellular location">
    <subcellularLocation>
        <location evidence="1">Nucleus</location>
    </subcellularLocation>
</comment>
<evidence type="ECO:0000256" key="5">
    <source>
        <dbReference type="ARBA" id="ARBA00023125"/>
    </source>
</evidence>
<evidence type="ECO:0000256" key="2">
    <source>
        <dbReference type="ARBA" id="ARBA00022723"/>
    </source>
</evidence>
<reference evidence="11" key="2">
    <citation type="submission" date="2022-01" db="EMBL/GenBank/DDBJ databases">
        <authorList>
            <person name="Yamashiro T."/>
            <person name="Shiraishi A."/>
            <person name="Satake H."/>
            <person name="Nakayama K."/>
        </authorList>
    </citation>
    <scope>NUCLEOTIDE SEQUENCE</scope>
</reference>
<dbReference type="SUPFAM" id="SSF57756">
    <property type="entry name" value="Retrovirus zinc finger-like domains"/>
    <property type="match status" value="1"/>
</dbReference>
<keyword evidence="6" id="KW-0539">Nucleus</keyword>
<reference evidence="11" key="1">
    <citation type="journal article" date="2022" name="Int. J. Mol. Sci.">
        <title>Draft Genome of Tanacetum Coccineum: Genomic Comparison of Closely Related Tanacetum-Family Plants.</title>
        <authorList>
            <person name="Yamashiro T."/>
            <person name="Shiraishi A."/>
            <person name="Nakayama K."/>
            <person name="Satake H."/>
        </authorList>
    </citation>
    <scope>NUCLEOTIDE SEQUENCE</scope>
</reference>
<dbReference type="SUPFAM" id="SSF53098">
    <property type="entry name" value="Ribonuclease H-like"/>
    <property type="match status" value="1"/>
</dbReference>
<dbReference type="InterPro" id="IPR001878">
    <property type="entry name" value="Znf_CCHC"/>
</dbReference>
<evidence type="ECO:0000313" key="12">
    <source>
        <dbReference type="Proteomes" id="UP001151760"/>
    </source>
</evidence>
<dbReference type="InterPro" id="IPR036875">
    <property type="entry name" value="Znf_CCHC_sf"/>
</dbReference>
<dbReference type="InterPro" id="IPR008906">
    <property type="entry name" value="HATC_C_dom"/>
</dbReference>
<evidence type="ECO:0000259" key="10">
    <source>
        <dbReference type="PROSITE" id="PS50158"/>
    </source>
</evidence>
<keyword evidence="3 7" id="KW-0863">Zinc-finger</keyword>
<dbReference type="SMART" id="SM00343">
    <property type="entry name" value="ZnF_C2HC"/>
    <property type="match status" value="2"/>
</dbReference>
<evidence type="ECO:0000256" key="4">
    <source>
        <dbReference type="ARBA" id="ARBA00022833"/>
    </source>
</evidence>
<dbReference type="PANTHER" id="PTHR46481:SF10">
    <property type="entry name" value="ZINC FINGER BED DOMAIN-CONTAINING PROTEIN 39"/>
    <property type="match status" value="1"/>
</dbReference>
<feature type="region of interest" description="Disordered" evidence="9">
    <location>
        <begin position="1416"/>
        <end position="1443"/>
    </location>
</feature>
<dbReference type="Gene3D" id="4.10.60.10">
    <property type="entry name" value="Zinc finger, CCHC-type"/>
    <property type="match status" value="1"/>
</dbReference>
<evidence type="ECO:0000256" key="3">
    <source>
        <dbReference type="ARBA" id="ARBA00022771"/>
    </source>
</evidence>
<dbReference type="InterPro" id="IPR054722">
    <property type="entry name" value="PolX-like_BBD"/>
</dbReference>
<organism evidence="11 12">
    <name type="scientific">Tanacetum coccineum</name>
    <dbReference type="NCBI Taxonomy" id="301880"/>
    <lineage>
        <taxon>Eukaryota</taxon>
        <taxon>Viridiplantae</taxon>
        <taxon>Streptophyta</taxon>
        <taxon>Embryophyta</taxon>
        <taxon>Tracheophyta</taxon>
        <taxon>Spermatophyta</taxon>
        <taxon>Magnoliopsida</taxon>
        <taxon>eudicotyledons</taxon>
        <taxon>Gunneridae</taxon>
        <taxon>Pentapetalae</taxon>
        <taxon>asterids</taxon>
        <taxon>campanulids</taxon>
        <taxon>Asterales</taxon>
        <taxon>Asteraceae</taxon>
        <taxon>Asteroideae</taxon>
        <taxon>Anthemideae</taxon>
        <taxon>Anthemidinae</taxon>
        <taxon>Tanacetum</taxon>
    </lineage>
</organism>
<keyword evidence="2" id="KW-0479">Metal-binding</keyword>
<dbReference type="Proteomes" id="UP001151760">
    <property type="component" value="Unassembled WGS sequence"/>
</dbReference>
<evidence type="ECO:0000256" key="8">
    <source>
        <dbReference type="SAM" id="Coils"/>
    </source>
</evidence>
<dbReference type="PANTHER" id="PTHR46481">
    <property type="entry name" value="ZINC FINGER BED DOMAIN-CONTAINING PROTEIN 4"/>
    <property type="match status" value="1"/>
</dbReference>
<gene>
    <name evidence="11" type="ORF">Tco_0748358</name>
</gene>
<keyword evidence="4" id="KW-0862">Zinc</keyword>
<evidence type="ECO:0000256" key="1">
    <source>
        <dbReference type="ARBA" id="ARBA00004123"/>
    </source>
</evidence>